<dbReference type="SMART" id="SM00317">
    <property type="entry name" value="SET"/>
    <property type="match status" value="1"/>
</dbReference>
<evidence type="ECO:0000313" key="3">
    <source>
        <dbReference type="EMBL" id="KAE8987388.1"/>
    </source>
</evidence>
<dbReference type="InterPro" id="IPR001214">
    <property type="entry name" value="SET_dom"/>
</dbReference>
<reference evidence="3 4" key="1">
    <citation type="submission" date="2018-09" db="EMBL/GenBank/DDBJ databases">
        <title>Genomic investigation of the strawberry pathogen Phytophthora fragariae indicates pathogenicity is determined by transcriptional variation in three key races.</title>
        <authorList>
            <person name="Adams T.M."/>
            <person name="Armitage A.D."/>
            <person name="Sobczyk M.K."/>
            <person name="Bates H.J."/>
            <person name="Dunwell J.M."/>
            <person name="Nellist C.F."/>
            <person name="Harrison R.J."/>
        </authorList>
    </citation>
    <scope>NUCLEOTIDE SEQUENCE [LARGE SCALE GENOMIC DNA]</scope>
    <source>
        <strain evidence="3 4">SCRP249</strain>
    </source>
</reference>
<dbReference type="AlphaFoldDB" id="A0A6A3J1T8"/>
<feature type="region of interest" description="Disordered" evidence="1">
    <location>
        <begin position="1"/>
        <end position="34"/>
    </location>
</feature>
<dbReference type="PROSITE" id="PS50280">
    <property type="entry name" value="SET"/>
    <property type="match status" value="1"/>
</dbReference>
<feature type="region of interest" description="Disordered" evidence="1">
    <location>
        <begin position="118"/>
        <end position="206"/>
    </location>
</feature>
<feature type="domain" description="SET" evidence="2">
    <location>
        <begin position="336"/>
        <end position="465"/>
    </location>
</feature>
<comment type="caution">
    <text evidence="3">The sequence shown here is derived from an EMBL/GenBank/DDBJ whole genome shotgun (WGS) entry which is preliminary data.</text>
</comment>
<evidence type="ECO:0000313" key="4">
    <source>
        <dbReference type="Proteomes" id="UP000429607"/>
    </source>
</evidence>
<dbReference type="SUPFAM" id="SSF82199">
    <property type="entry name" value="SET domain"/>
    <property type="match status" value="1"/>
</dbReference>
<accession>A0A6A3J1T8</accession>
<name>A0A6A3J1T8_9STRA</name>
<evidence type="ECO:0000256" key="1">
    <source>
        <dbReference type="SAM" id="MobiDB-lite"/>
    </source>
</evidence>
<dbReference type="Gene3D" id="2.170.270.10">
    <property type="entry name" value="SET domain"/>
    <property type="match status" value="1"/>
</dbReference>
<gene>
    <name evidence="3" type="ORF">PR001_g22339</name>
</gene>
<dbReference type="Pfam" id="PF00856">
    <property type="entry name" value="SET"/>
    <property type="match status" value="1"/>
</dbReference>
<dbReference type="InterPro" id="IPR046341">
    <property type="entry name" value="SET_dom_sf"/>
</dbReference>
<sequence>MPRKIAGNGGHDSESDLEDTAPAPPAKWPWKAVSSAKSKPAKVVAATNHPSPPTRSDLLKFMASFSPGAARDESTAPEVRAASEVRLAVHASATTEDVAAQLFVLEISSRAQLFFARTSEDENTPPNVASGSAASRDDNSCGGSVKIHDNAASTGTATPPWLPPGTSKLGLPKCVTNPPTSSPEAAHCSRSPTTSSPVLLDTPPRSALRPVSVTTSLRTCRERRQASRDAAAPYAPTEQVECRGGNLPERSSTAPEAGDVRRTSLPSAPVDVLALARWPCRVAHLREQYNPLGFVFPAVAHFGWCACTSPCRPKTYRNALMNVYCNVNCCPYRGVCGNGLAESTKPCMMRNERNASLCVVTAEDIDAGEVLGQYLGAIDLVRPSVRDRLRNRGCRLILKTHPESSAYPVRVVVNTKFMGGMMRFVNHACNPVVEFREVSNGRRTTVVVATTVFIREGREISVDYGDDLWSVCRCGYKRCHHQDTQNE</sequence>
<organism evidence="3 4">
    <name type="scientific">Phytophthora rubi</name>
    <dbReference type="NCBI Taxonomy" id="129364"/>
    <lineage>
        <taxon>Eukaryota</taxon>
        <taxon>Sar</taxon>
        <taxon>Stramenopiles</taxon>
        <taxon>Oomycota</taxon>
        <taxon>Peronosporomycetes</taxon>
        <taxon>Peronosporales</taxon>
        <taxon>Peronosporaceae</taxon>
        <taxon>Phytophthora</taxon>
    </lineage>
</organism>
<evidence type="ECO:0000259" key="2">
    <source>
        <dbReference type="PROSITE" id="PS50280"/>
    </source>
</evidence>
<feature type="region of interest" description="Disordered" evidence="1">
    <location>
        <begin position="221"/>
        <end position="263"/>
    </location>
</feature>
<dbReference type="Proteomes" id="UP000429607">
    <property type="component" value="Unassembled WGS sequence"/>
</dbReference>
<dbReference type="EMBL" id="QXFV01002471">
    <property type="protein sequence ID" value="KAE8987388.1"/>
    <property type="molecule type" value="Genomic_DNA"/>
</dbReference>
<proteinExistence type="predicted"/>
<feature type="compositionally biased region" description="Polar residues" evidence="1">
    <location>
        <begin position="124"/>
        <end position="133"/>
    </location>
</feature>
<protein>
    <recommendedName>
        <fullName evidence="2">SET domain-containing protein</fullName>
    </recommendedName>
</protein>